<organism evidence="1 2">
    <name type="scientific">Mycobacterium branderi</name>
    <dbReference type="NCBI Taxonomy" id="43348"/>
    <lineage>
        <taxon>Bacteria</taxon>
        <taxon>Bacillati</taxon>
        <taxon>Actinomycetota</taxon>
        <taxon>Actinomycetes</taxon>
        <taxon>Mycobacteriales</taxon>
        <taxon>Mycobacteriaceae</taxon>
        <taxon>Mycobacterium</taxon>
    </lineage>
</organism>
<dbReference type="Proteomes" id="UP000467379">
    <property type="component" value="Chromosome"/>
</dbReference>
<evidence type="ECO:0000313" key="2">
    <source>
        <dbReference type="Proteomes" id="UP000467379"/>
    </source>
</evidence>
<accession>A0ABM7KSM7</accession>
<reference evidence="1 2" key="1">
    <citation type="journal article" date="2019" name="Emerg. Microbes Infect.">
        <title>Comprehensive subspecies identification of 175 nontuberculous mycobacteria species based on 7547 genomic profiles.</title>
        <authorList>
            <person name="Matsumoto Y."/>
            <person name="Kinjo T."/>
            <person name="Motooka D."/>
            <person name="Nabeya D."/>
            <person name="Jung N."/>
            <person name="Uechi K."/>
            <person name="Horii T."/>
            <person name="Iida T."/>
            <person name="Fujita J."/>
            <person name="Nakamura S."/>
        </authorList>
    </citation>
    <scope>NUCLEOTIDE SEQUENCE [LARGE SCALE GENOMIC DNA]</scope>
    <source>
        <strain evidence="1 2">JCM 12687</strain>
    </source>
</reference>
<sequence length="67" mass="7087">MAGIGGHDRAADGEPRGIAQVILVDDFTQFFDDPGEHRLRLVTHASARDAAAAGTLYDATYADAAEK</sequence>
<dbReference type="EMBL" id="AP022606">
    <property type="protein sequence ID" value="BBZ14104.1"/>
    <property type="molecule type" value="Genomic_DNA"/>
</dbReference>
<protein>
    <submittedName>
        <fullName evidence="1">Uncharacterized protein</fullName>
    </submittedName>
</protein>
<name>A0ABM7KSM7_9MYCO</name>
<proteinExistence type="predicted"/>
<gene>
    <name evidence="1" type="ORF">MBRA_42990</name>
</gene>
<keyword evidence="2" id="KW-1185">Reference proteome</keyword>
<evidence type="ECO:0000313" key="1">
    <source>
        <dbReference type="EMBL" id="BBZ14104.1"/>
    </source>
</evidence>